<dbReference type="AlphaFoldDB" id="A0A7V8VG44"/>
<dbReference type="InterPro" id="IPR000683">
    <property type="entry name" value="Gfo/Idh/MocA-like_OxRdtase_N"/>
</dbReference>
<dbReference type="GO" id="GO:0000166">
    <property type="term" value="F:nucleotide binding"/>
    <property type="evidence" value="ECO:0007669"/>
    <property type="project" value="InterPro"/>
</dbReference>
<proteinExistence type="predicted"/>
<dbReference type="PANTHER" id="PTHR43818">
    <property type="entry name" value="BCDNA.GH03377"/>
    <property type="match status" value="1"/>
</dbReference>
<dbReference type="SUPFAM" id="SSF55347">
    <property type="entry name" value="Glyceraldehyde-3-phosphate dehydrogenase-like, C-terminal domain"/>
    <property type="match status" value="1"/>
</dbReference>
<dbReference type="PANTHER" id="PTHR43818:SF12">
    <property type="entry name" value="NADH-DEPENDENT DEHYDROGENASE-RELATED"/>
    <property type="match status" value="1"/>
</dbReference>
<dbReference type="Pfam" id="PF22725">
    <property type="entry name" value="GFO_IDH_MocA_C3"/>
    <property type="match status" value="1"/>
</dbReference>
<comment type="caution">
    <text evidence="3">The sequence shown here is derived from an EMBL/GenBank/DDBJ whole genome shotgun (WGS) entry which is preliminary data.</text>
</comment>
<dbReference type="InterPro" id="IPR055170">
    <property type="entry name" value="GFO_IDH_MocA-like_dom"/>
</dbReference>
<dbReference type="Pfam" id="PF01408">
    <property type="entry name" value="GFO_IDH_MocA"/>
    <property type="match status" value="1"/>
</dbReference>
<organism evidence="3 4">
    <name type="scientific">Thermogemmata fonticola</name>
    <dbReference type="NCBI Taxonomy" id="2755323"/>
    <lineage>
        <taxon>Bacteria</taxon>
        <taxon>Pseudomonadati</taxon>
        <taxon>Planctomycetota</taxon>
        <taxon>Planctomycetia</taxon>
        <taxon>Gemmatales</taxon>
        <taxon>Gemmataceae</taxon>
        <taxon>Thermogemmata</taxon>
    </lineage>
</organism>
<reference evidence="3 4" key="1">
    <citation type="submission" date="2020-07" db="EMBL/GenBank/DDBJ databases">
        <title>Thermogemmata thermophila gen. nov., sp. nov., a novel moderate thermophilic planctomycete from a Kamchatka hot spring.</title>
        <authorList>
            <person name="Elcheninov A.G."/>
            <person name="Podosokorskaya O.A."/>
            <person name="Kovaleva O.L."/>
            <person name="Novikov A."/>
            <person name="Bonch-Osmolovskaya E.A."/>
            <person name="Toshchakov S.V."/>
            <person name="Kublanov I.V."/>
        </authorList>
    </citation>
    <scope>NUCLEOTIDE SEQUENCE [LARGE SCALE GENOMIC DNA]</scope>
    <source>
        <strain evidence="3 4">2918</strain>
    </source>
</reference>
<protein>
    <submittedName>
        <fullName evidence="3">Gfo/Idh/MocA family oxidoreductase</fullName>
    </submittedName>
</protein>
<dbReference type="EMBL" id="JACEFB010000012">
    <property type="protein sequence ID" value="MBA2227297.1"/>
    <property type="molecule type" value="Genomic_DNA"/>
</dbReference>
<dbReference type="Gene3D" id="3.30.360.10">
    <property type="entry name" value="Dihydrodipicolinate Reductase, domain 2"/>
    <property type="match status" value="1"/>
</dbReference>
<dbReference type="InterPro" id="IPR036291">
    <property type="entry name" value="NAD(P)-bd_dom_sf"/>
</dbReference>
<dbReference type="Proteomes" id="UP000542342">
    <property type="component" value="Unassembled WGS sequence"/>
</dbReference>
<name>A0A7V8VG44_9BACT</name>
<evidence type="ECO:0000313" key="4">
    <source>
        <dbReference type="Proteomes" id="UP000542342"/>
    </source>
</evidence>
<evidence type="ECO:0000259" key="1">
    <source>
        <dbReference type="Pfam" id="PF01408"/>
    </source>
</evidence>
<sequence>MALDLTPEQKAIGKANFEQAVGDLARQGKMSSVVVGGAPVDPNHPDRRDFLKAGLAAGAVVPVSAAVYYGYHSWKGNKAVRTALIGCGDEGGVLVGDHNPEFNEIVAVCDIRPSNLKRIFEGEDRGPRKGLKRIYGVETARKIRTYDHVDALLADKEKLGLEAVIIATPLNTHDVLTRKCFDAGLHVLCEKLMARDIARCKAMIRAAKEKGLLLAIGHQRHYSTLYAHAIEVIHNGVLGDIRHIRALWHRNNSWPFNPSAKERATYASGKDLDGQPFDVPFYRDGWYKPILQEDADVFLQDPKKLTEAGFSTIRELVRWRLYEKTGGGLMAELGSHQLDAASIILGHVHPLAVQGVGGKFFYRPGRNDRESDDAVFVTYEFPGPNHPKAGKGGNDPDDIVIVTYSSFNTNSFEKYGECVMGSRGTMIIEEEREVYLFKEPEPGKAGSGGRETRLVVSNAGKGPVLEATSTWGGGGGAAISKSASAPAWDSAVRGYRTEMEHFAYCVRRWQEMKQPVSYDKDTNGRLKYADILPRCHGEVALADAIVALTANLAMANRQRITFEDDWFDADKPTATPEAKYARSRA</sequence>
<feature type="domain" description="Gfo/Idh/MocA-like oxidoreductase N-terminal" evidence="1">
    <location>
        <begin position="81"/>
        <end position="218"/>
    </location>
</feature>
<accession>A0A7V8VG44</accession>
<evidence type="ECO:0000259" key="2">
    <source>
        <dbReference type="Pfam" id="PF22725"/>
    </source>
</evidence>
<evidence type="ECO:0000313" key="3">
    <source>
        <dbReference type="EMBL" id="MBA2227297.1"/>
    </source>
</evidence>
<dbReference type="SUPFAM" id="SSF51735">
    <property type="entry name" value="NAD(P)-binding Rossmann-fold domains"/>
    <property type="match status" value="1"/>
</dbReference>
<feature type="domain" description="GFO/IDH/MocA-like oxidoreductase" evidence="2">
    <location>
        <begin position="318"/>
        <end position="383"/>
    </location>
</feature>
<dbReference type="InterPro" id="IPR050463">
    <property type="entry name" value="Gfo/Idh/MocA_oxidrdct_glycsds"/>
</dbReference>
<dbReference type="RefSeq" id="WP_194539157.1">
    <property type="nucleotide sequence ID" value="NZ_JACEFB010000012.1"/>
</dbReference>
<dbReference type="Gene3D" id="3.40.50.720">
    <property type="entry name" value="NAD(P)-binding Rossmann-like Domain"/>
    <property type="match status" value="1"/>
</dbReference>
<keyword evidence="4" id="KW-1185">Reference proteome</keyword>
<gene>
    <name evidence="3" type="ORF">H0921_14135</name>
</gene>